<organism evidence="1 2">
    <name type="scientific">Globodera rostochiensis</name>
    <name type="common">Golden nematode worm</name>
    <name type="synonym">Heterodera rostochiensis</name>
    <dbReference type="NCBI Taxonomy" id="31243"/>
    <lineage>
        <taxon>Eukaryota</taxon>
        <taxon>Metazoa</taxon>
        <taxon>Ecdysozoa</taxon>
        <taxon>Nematoda</taxon>
        <taxon>Chromadorea</taxon>
        <taxon>Rhabditida</taxon>
        <taxon>Tylenchina</taxon>
        <taxon>Tylenchomorpha</taxon>
        <taxon>Tylenchoidea</taxon>
        <taxon>Heteroderidae</taxon>
        <taxon>Heteroderinae</taxon>
        <taxon>Globodera</taxon>
    </lineage>
</organism>
<dbReference type="Proteomes" id="UP000887572">
    <property type="component" value="Unplaced"/>
</dbReference>
<protein>
    <submittedName>
        <fullName evidence="2">Uncharacterized protein</fullName>
    </submittedName>
</protein>
<evidence type="ECO:0000313" key="1">
    <source>
        <dbReference type="Proteomes" id="UP000887572"/>
    </source>
</evidence>
<dbReference type="WBParaSite" id="Gr19_v10_g1451.t1">
    <property type="protein sequence ID" value="Gr19_v10_g1451.t1"/>
    <property type="gene ID" value="Gr19_v10_g1451"/>
</dbReference>
<keyword evidence="1" id="KW-1185">Reference proteome</keyword>
<dbReference type="AlphaFoldDB" id="A0A914H7D9"/>
<name>A0A914H7D9_GLORO</name>
<evidence type="ECO:0000313" key="2">
    <source>
        <dbReference type="WBParaSite" id="Gr19_v10_g1451.t1"/>
    </source>
</evidence>
<reference evidence="2" key="1">
    <citation type="submission" date="2022-11" db="UniProtKB">
        <authorList>
            <consortium name="WormBaseParasite"/>
        </authorList>
    </citation>
    <scope>IDENTIFICATION</scope>
</reference>
<sequence length="106" mass="11759">MENIKKQNSPEKIVEVSIWIHNAFWGCVRGIEKVLANTHNGRAGPEKCTICSGYYHLAAQAHHTNVVVRSVQRSSHMSSMGSDTANNMFAYTIVVKQCPLMLNLSA</sequence>
<accession>A0A914H7D9</accession>
<proteinExistence type="predicted"/>